<dbReference type="PANTHER" id="PTHR12406:SF41">
    <property type="entry name" value="BRUMMER, ISOFORM B-RELATED"/>
    <property type="match status" value="1"/>
</dbReference>
<dbReference type="FunFam" id="3.40.1090.10:FF:000003">
    <property type="entry name" value="Patatin-like phospholipase domain-containing protein 2"/>
    <property type="match status" value="1"/>
</dbReference>
<dbReference type="PROSITE" id="PS51635">
    <property type="entry name" value="PNPLA"/>
    <property type="match status" value="1"/>
</dbReference>
<gene>
    <name evidence="6" type="primary">Pnpla2-L2</name>
    <name evidence="6" type="ORF">Hamer_G010446</name>
</gene>
<dbReference type="AlphaFoldDB" id="A0A8J5K3J1"/>
<dbReference type="Proteomes" id="UP000747542">
    <property type="component" value="Unassembled WGS sequence"/>
</dbReference>
<dbReference type="Gene3D" id="3.40.1090.10">
    <property type="entry name" value="Cytosolic phospholipase A2 catalytic domain"/>
    <property type="match status" value="1"/>
</dbReference>
<dbReference type="EMBL" id="JAHLQT010022185">
    <property type="protein sequence ID" value="KAG7166784.1"/>
    <property type="molecule type" value="Genomic_DNA"/>
</dbReference>
<evidence type="ECO:0000256" key="1">
    <source>
        <dbReference type="ARBA" id="ARBA00013279"/>
    </source>
</evidence>
<dbReference type="SUPFAM" id="SSF52151">
    <property type="entry name" value="FabD/lysophospholipase-like"/>
    <property type="match status" value="1"/>
</dbReference>
<comment type="caution">
    <text evidence="6">The sequence shown here is derived from an EMBL/GenBank/DDBJ whole genome shotgun (WGS) entry which is preliminary data.</text>
</comment>
<reference evidence="6" key="1">
    <citation type="journal article" date="2021" name="Sci. Adv.">
        <title>The American lobster genome reveals insights on longevity, neural, and immune adaptations.</title>
        <authorList>
            <person name="Polinski J.M."/>
            <person name="Zimin A.V."/>
            <person name="Clark K.F."/>
            <person name="Kohn A.B."/>
            <person name="Sadowski N."/>
            <person name="Timp W."/>
            <person name="Ptitsyn A."/>
            <person name="Khanna P."/>
            <person name="Romanova D.Y."/>
            <person name="Williams P."/>
            <person name="Greenwood S.J."/>
            <person name="Moroz L.L."/>
            <person name="Walt D.R."/>
            <person name="Bodnar A.G."/>
        </authorList>
    </citation>
    <scope>NUCLEOTIDE SEQUENCE</scope>
    <source>
        <strain evidence="6">GMGI-L3</strain>
    </source>
</reference>
<dbReference type="GO" id="GO:0055088">
    <property type="term" value="P:lipid homeostasis"/>
    <property type="evidence" value="ECO:0007669"/>
    <property type="project" value="TreeGrafter"/>
</dbReference>
<feature type="domain" description="PNPLA" evidence="5">
    <location>
        <begin position="1"/>
        <end position="105"/>
    </location>
</feature>
<dbReference type="GO" id="GO:0016020">
    <property type="term" value="C:membrane"/>
    <property type="evidence" value="ECO:0007669"/>
    <property type="project" value="TreeGrafter"/>
</dbReference>
<sequence length="729" mass="81106">TITSSVLKTATEARRRTLGPFSPTFNILPDDAHKIVSGKLFISVTRVSDGKNILLSQFDTREELVQAILCSAFIPGFSGWLPVSFRGVRYIDGGFSDNLPVLDDNTVTVSPFCGESDICPRDSHVNFMQINLANTSIELSKENLYRFARILFPPPPQVLNKMCQQGFNDALDFLQRNNLINCTRCLAVSSKFNITEAESHSMEMDELGCLDCCKHGKEAIIDQLPEAVGCILQDAINNANQGLMNWVFKHKSMKLLSILTLPYVLPIDVAYAAFLKFMGSAPTTHDIKNLAGQMITLVQAMIRSSSQSTLHHQHHHDSKFSCQLAITQFSGQVEMQHLQNRHNFDFTLDLDDLKGVPQSHKDAMLLESQALTEVALRCAARSVSRATSRPGSRIASRCASRAVSRAVSRRPSLNDLSDPSLYDGVTEILPGQITDDAFEQILDVTNRQEALMAYYYLDDNNEVQVTEIFDMTKDDGSEGGVAEGDVAEGGVAEGGIAEGEIEMDDNHWDLRKEILTKNWSQRVRNTSCETRNYFLQFKYCGIMIFFIISCCGLHHEEVQYLSIVLQVLRLDHPLHKEDYEGDLSSCVVSDTESEHCHSTVPSCCLCLSCLTNYSPVLYHHASCASLVSLTTVQYCTIMLPVPLCLTNFLCLSCLTNYSPCTVSLTTVQYCTIMLPVVSQSYNSHMDQQCGIFPSLVGLSVDSHSSYDYNTLSLFLSLSLSLSPIYNLYL</sequence>
<dbReference type="GO" id="GO:0019433">
    <property type="term" value="P:triglyceride catabolic process"/>
    <property type="evidence" value="ECO:0007669"/>
    <property type="project" value="TreeGrafter"/>
</dbReference>
<protein>
    <recommendedName>
        <fullName evidence="1">triacylglycerol lipase</fullName>
        <ecNumber evidence="1">3.1.1.3</ecNumber>
    </recommendedName>
</protein>
<dbReference type="Pfam" id="PF01734">
    <property type="entry name" value="Patatin"/>
    <property type="match status" value="1"/>
</dbReference>
<evidence type="ECO:0000259" key="5">
    <source>
        <dbReference type="PROSITE" id="PS51635"/>
    </source>
</evidence>
<evidence type="ECO:0000313" key="7">
    <source>
        <dbReference type="Proteomes" id="UP000747542"/>
    </source>
</evidence>
<evidence type="ECO:0000256" key="3">
    <source>
        <dbReference type="ARBA" id="ARBA00023098"/>
    </source>
</evidence>
<keyword evidence="2" id="KW-0378">Hydrolase</keyword>
<evidence type="ECO:0000256" key="4">
    <source>
        <dbReference type="PROSITE-ProRule" id="PRU01161"/>
    </source>
</evidence>
<evidence type="ECO:0000256" key="2">
    <source>
        <dbReference type="ARBA" id="ARBA00022801"/>
    </source>
</evidence>
<proteinExistence type="predicted"/>
<keyword evidence="3" id="KW-0443">Lipid metabolism</keyword>
<feature type="non-terminal residue" evidence="6">
    <location>
        <position position="729"/>
    </location>
</feature>
<organism evidence="6 7">
    <name type="scientific">Homarus americanus</name>
    <name type="common">American lobster</name>
    <dbReference type="NCBI Taxonomy" id="6706"/>
    <lineage>
        <taxon>Eukaryota</taxon>
        <taxon>Metazoa</taxon>
        <taxon>Ecdysozoa</taxon>
        <taxon>Arthropoda</taxon>
        <taxon>Crustacea</taxon>
        <taxon>Multicrustacea</taxon>
        <taxon>Malacostraca</taxon>
        <taxon>Eumalacostraca</taxon>
        <taxon>Eucarida</taxon>
        <taxon>Decapoda</taxon>
        <taxon>Pleocyemata</taxon>
        <taxon>Astacidea</taxon>
        <taxon>Nephropoidea</taxon>
        <taxon>Nephropidae</taxon>
        <taxon>Homarus</taxon>
    </lineage>
</organism>
<dbReference type="GO" id="GO:0004806">
    <property type="term" value="F:triacylglycerol lipase activity"/>
    <property type="evidence" value="ECO:0007669"/>
    <property type="project" value="UniProtKB-EC"/>
</dbReference>
<dbReference type="PANTHER" id="PTHR12406">
    <property type="entry name" value="CALCIUM-INDEPENDENT PHOSPHOLIPASE A2 IPLA2 -RELATED"/>
    <property type="match status" value="1"/>
</dbReference>
<feature type="short sequence motif" description="DGA/G" evidence="4">
    <location>
        <begin position="92"/>
        <end position="94"/>
    </location>
</feature>
<comment type="caution">
    <text evidence="4">Lacks conserved residue(s) required for the propagation of feature annotation.</text>
</comment>
<dbReference type="GO" id="GO:0005811">
    <property type="term" value="C:lipid droplet"/>
    <property type="evidence" value="ECO:0007669"/>
    <property type="project" value="TreeGrafter"/>
</dbReference>
<accession>A0A8J5K3J1</accession>
<dbReference type="InterPro" id="IPR033562">
    <property type="entry name" value="PLPL"/>
</dbReference>
<dbReference type="GO" id="GO:0005737">
    <property type="term" value="C:cytoplasm"/>
    <property type="evidence" value="ECO:0007669"/>
    <property type="project" value="TreeGrafter"/>
</dbReference>
<name>A0A8J5K3J1_HOMAM</name>
<evidence type="ECO:0000313" key="6">
    <source>
        <dbReference type="EMBL" id="KAG7166784.1"/>
    </source>
</evidence>
<dbReference type="EC" id="3.1.1.3" evidence="1"/>
<dbReference type="InterPro" id="IPR002641">
    <property type="entry name" value="PNPLA_dom"/>
</dbReference>
<feature type="non-terminal residue" evidence="6">
    <location>
        <position position="1"/>
    </location>
</feature>
<dbReference type="InterPro" id="IPR016035">
    <property type="entry name" value="Acyl_Trfase/lysoPLipase"/>
</dbReference>
<keyword evidence="7" id="KW-1185">Reference proteome</keyword>